<protein>
    <submittedName>
        <fullName evidence="6">Peptide synthetase</fullName>
    </submittedName>
</protein>
<evidence type="ECO:0000256" key="4">
    <source>
        <dbReference type="ARBA" id="ARBA00023098"/>
    </source>
</evidence>
<dbReference type="GO" id="GO:0006633">
    <property type="term" value="P:fatty acid biosynthetic process"/>
    <property type="evidence" value="ECO:0007669"/>
    <property type="project" value="TreeGrafter"/>
</dbReference>
<accession>A0A2V4NMM1</accession>
<keyword evidence="7" id="KW-1185">Reference proteome</keyword>
<dbReference type="GO" id="GO:0016874">
    <property type="term" value="F:ligase activity"/>
    <property type="evidence" value="ECO:0007669"/>
    <property type="project" value="UniProtKB-KW"/>
</dbReference>
<keyword evidence="3" id="KW-0276">Fatty acid metabolism</keyword>
<comment type="caution">
    <text evidence="6">The sequence shown here is derived from an EMBL/GenBank/DDBJ whole genome shotgun (WGS) entry which is preliminary data.</text>
</comment>
<dbReference type="InterPro" id="IPR020845">
    <property type="entry name" value="AMP-binding_CS"/>
</dbReference>
<dbReference type="InterPro" id="IPR042099">
    <property type="entry name" value="ANL_N_sf"/>
</dbReference>
<dbReference type="InterPro" id="IPR000873">
    <property type="entry name" value="AMP-dep_synth/lig_dom"/>
</dbReference>
<evidence type="ECO:0000313" key="6">
    <source>
        <dbReference type="EMBL" id="PYC87369.1"/>
    </source>
</evidence>
<dbReference type="Pfam" id="PF00501">
    <property type="entry name" value="AMP-binding"/>
    <property type="match status" value="1"/>
</dbReference>
<dbReference type="PANTHER" id="PTHR22754">
    <property type="entry name" value="DISCO-INTERACTING PROTEIN 2 DIP2 -RELATED"/>
    <property type="match status" value="1"/>
</dbReference>
<organism evidence="6 7">
    <name type="scientific">Streptomyces tateyamensis</name>
    <dbReference type="NCBI Taxonomy" id="565073"/>
    <lineage>
        <taxon>Bacteria</taxon>
        <taxon>Bacillati</taxon>
        <taxon>Actinomycetota</taxon>
        <taxon>Actinomycetes</taxon>
        <taxon>Kitasatosporales</taxon>
        <taxon>Streptomycetaceae</taxon>
        <taxon>Streptomyces</taxon>
    </lineage>
</organism>
<dbReference type="AlphaFoldDB" id="A0A2V4NMM1"/>
<reference evidence="6 7" key="1">
    <citation type="submission" date="2018-03" db="EMBL/GenBank/DDBJ databases">
        <title>Bioinformatic expansion and discovery of thiopeptide antibiotics.</title>
        <authorList>
            <person name="Schwalen C.J."/>
            <person name="Hudson G.A."/>
            <person name="Mitchell D.A."/>
        </authorList>
    </citation>
    <scope>NUCLEOTIDE SEQUENCE [LARGE SCALE GENOMIC DNA]</scope>
    <source>
        <strain evidence="6 7">ATCC 21389</strain>
    </source>
</reference>
<evidence type="ECO:0000313" key="7">
    <source>
        <dbReference type="Proteomes" id="UP000248039"/>
    </source>
</evidence>
<evidence type="ECO:0000256" key="2">
    <source>
        <dbReference type="ARBA" id="ARBA00022598"/>
    </source>
</evidence>
<dbReference type="InterPro" id="IPR045851">
    <property type="entry name" value="AMP-bd_C_sf"/>
</dbReference>
<evidence type="ECO:0000256" key="1">
    <source>
        <dbReference type="ARBA" id="ARBA00006432"/>
    </source>
</evidence>
<dbReference type="CDD" id="cd05931">
    <property type="entry name" value="FAAL"/>
    <property type="match status" value="1"/>
</dbReference>
<dbReference type="GO" id="GO:0005886">
    <property type="term" value="C:plasma membrane"/>
    <property type="evidence" value="ECO:0007669"/>
    <property type="project" value="TreeGrafter"/>
</dbReference>
<sequence length="580" mass="62850">MRDLIEATAHHAGRTPQAAAVVFATGDTERVLTYRQLVAGAQAVAAELRRTAEPGDRALLLFPTGLEFVTAFLGCLYARVVPVPVPLPDRGSSQRRRTSGVVADCGARLLLTDRATLPEVAEFAEQEQLTEVRCLAVEEVAEVAEADWVWPAADPQDPAFLQYTSGSTSDPKGVVVSHANLRHNFGELRAILTLEQQHTVCSWAPLFHDMGLIAALLLPLYQGGRTVLLPPTDFIRRPYTWLRLIQRHRATHSFAPNFAYNLCALSVTDQQLAELDLSSWQVAANGAEPVHARTLARFAERFAAAGFSATALRPAYGLAEATLGVTAGIPGRAPNVTTVDPAELEGNVFRPAPTGLELVSCGRPASLDLRIVDPADHRVLPDGQVGEIWLRGDSVSAGYWNKPEVNARVFGAATADGSTGYLRTGDLGVVHDGELYVTGRIKDMMTINGRNIYPHDVEREVGELHRSFGGLQGSVFSVPAPAPLEELVVVQEVRAARLDGTALPELAQAVKVELRRSLGMAVGNVVFLKPGRVSRTTSGKIQRSRMRELFVNGALEPLYEELSPRARARYRRPEPVGEGA</sequence>
<dbReference type="Proteomes" id="UP000248039">
    <property type="component" value="Unassembled WGS sequence"/>
</dbReference>
<dbReference type="GO" id="GO:0071766">
    <property type="term" value="P:Actinobacterium-type cell wall biogenesis"/>
    <property type="evidence" value="ECO:0007669"/>
    <property type="project" value="UniProtKB-ARBA"/>
</dbReference>
<dbReference type="SUPFAM" id="SSF56801">
    <property type="entry name" value="Acetyl-CoA synthetase-like"/>
    <property type="match status" value="1"/>
</dbReference>
<dbReference type="InterPro" id="IPR040097">
    <property type="entry name" value="FAAL/FAAC"/>
</dbReference>
<dbReference type="FunFam" id="3.40.50.12780:FF:000013">
    <property type="entry name" value="Long-chain-fatty-acid--AMP ligase FadD32"/>
    <property type="match status" value="1"/>
</dbReference>
<keyword evidence="4" id="KW-0443">Lipid metabolism</keyword>
<dbReference type="EMBL" id="PYBW01000016">
    <property type="protein sequence ID" value="PYC87369.1"/>
    <property type="molecule type" value="Genomic_DNA"/>
</dbReference>
<comment type="similarity">
    <text evidence="1">Belongs to the ATP-dependent AMP-binding enzyme family.</text>
</comment>
<dbReference type="PROSITE" id="PS00455">
    <property type="entry name" value="AMP_BINDING"/>
    <property type="match status" value="1"/>
</dbReference>
<dbReference type="Gene3D" id="3.30.300.30">
    <property type="match status" value="1"/>
</dbReference>
<name>A0A2V4NMM1_9ACTN</name>
<keyword evidence="2" id="KW-0436">Ligase</keyword>
<dbReference type="RefSeq" id="WP_110666187.1">
    <property type="nucleotide sequence ID" value="NZ_PYBW01000016.1"/>
</dbReference>
<evidence type="ECO:0000259" key="5">
    <source>
        <dbReference type="Pfam" id="PF00501"/>
    </source>
</evidence>
<gene>
    <name evidence="6" type="ORF">C7C46_05225</name>
</gene>
<dbReference type="Gene3D" id="3.40.50.12780">
    <property type="entry name" value="N-terminal domain of ligase-like"/>
    <property type="match status" value="1"/>
</dbReference>
<dbReference type="OrthoDB" id="3671040at2"/>
<evidence type="ECO:0000256" key="3">
    <source>
        <dbReference type="ARBA" id="ARBA00022832"/>
    </source>
</evidence>
<feature type="domain" description="AMP-dependent synthetase/ligase" evidence="5">
    <location>
        <begin position="10"/>
        <end position="400"/>
    </location>
</feature>
<dbReference type="PANTHER" id="PTHR22754:SF32">
    <property type="entry name" value="DISCO-INTERACTING PROTEIN 2"/>
    <property type="match status" value="1"/>
</dbReference>
<proteinExistence type="inferred from homology"/>
<dbReference type="GO" id="GO:0070566">
    <property type="term" value="F:adenylyltransferase activity"/>
    <property type="evidence" value="ECO:0007669"/>
    <property type="project" value="TreeGrafter"/>
</dbReference>